<dbReference type="EMBL" id="BPLR01000229">
    <property type="protein sequence ID" value="GIY93065.1"/>
    <property type="molecule type" value="Genomic_DNA"/>
</dbReference>
<name>A0AAV4XFS8_CAEEX</name>
<gene>
    <name evidence="1" type="ORF">CEXT_314231</name>
</gene>
<dbReference type="AlphaFoldDB" id="A0AAV4XFS8"/>
<evidence type="ECO:0000313" key="2">
    <source>
        <dbReference type="Proteomes" id="UP001054945"/>
    </source>
</evidence>
<comment type="caution">
    <text evidence="1">The sequence shown here is derived from an EMBL/GenBank/DDBJ whole genome shotgun (WGS) entry which is preliminary data.</text>
</comment>
<evidence type="ECO:0000313" key="1">
    <source>
        <dbReference type="EMBL" id="GIY93065.1"/>
    </source>
</evidence>
<proteinExistence type="predicted"/>
<sequence length="152" mass="16555">MSAASDPAGGWCVRKRAGKGPSVIWHLLRRVISSIRKTRSPSRPNSGLSGPPGMPVWAAISAFTPTPLDPPSILKTSSAAILMDRLGDRVPSLAKNILIYWVLRWRLTFFAICFSLVAEMISDKTVISQRSSGISHLQAARVCVISPHCDDF</sequence>
<keyword evidence="2" id="KW-1185">Reference proteome</keyword>
<accession>A0AAV4XFS8</accession>
<reference evidence="1 2" key="1">
    <citation type="submission" date="2021-06" db="EMBL/GenBank/DDBJ databases">
        <title>Caerostris extrusa draft genome.</title>
        <authorList>
            <person name="Kono N."/>
            <person name="Arakawa K."/>
        </authorList>
    </citation>
    <scope>NUCLEOTIDE SEQUENCE [LARGE SCALE GENOMIC DNA]</scope>
</reference>
<dbReference type="Proteomes" id="UP001054945">
    <property type="component" value="Unassembled WGS sequence"/>
</dbReference>
<organism evidence="1 2">
    <name type="scientific">Caerostris extrusa</name>
    <name type="common">Bark spider</name>
    <name type="synonym">Caerostris bankana</name>
    <dbReference type="NCBI Taxonomy" id="172846"/>
    <lineage>
        <taxon>Eukaryota</taxon>
        <taxon>Metazoa</taxon>
        <taxon>Ecdysozoa</taxon>
        <taxon>Arthropoda</taxon>
        <taxon>Chelicerata</taxon>
        <taxon>Arachnida</taxon>
        <taxon>Araneae</taxon>
        <taxon>Araneomorphae</taxon>
        <taxon>Entelegynae</taxon>
        <taxon>Araneoidea</taxon>
        <taxon>Araneidae</taxon>
        <taxon>Caerostris</taxon>
    </lineage>
</organism>
<protein>
    <submittedName>
        <fullName evidence="1">Uncharacterized protein</fullName>
    </submittedName>
</protein>